<reference evidence="2 3" key="1">
    <citation type="submission" date="2024-03" db="EMBL/GenBank/DDBJ databases">
        <authorList>
            <person name="Martinez-Hernandez J."/>
        </authorList>
    </citation>
    <scope>NUCLEOTIDE SEQUENCE [LARGE SCALE GENOMIC DNA]</scope>
</reference>
<protein>
    <submittedName>
        <fullName evidence="2">Uncharacterized protein</fullName>
    </submittedName>
</protein>
<sequence length="79" mass="8587">MDKSIIMLAFLVMLLAGNVVHGQPSQGEILPCKDNSDCVNCTCPITCRVKDTVCRNGQCKCGCGYCLKTSSEIEINIMK</sequence>
<dbReference type="EMBL" id="CAXHTB010000008">
    <property type="protein sequence ID" value="CAL0310616.1"/>
    <property type="molecule type" value="Genomic_DNA"/>
</dbReference>
<accession>A0AAV1WPA7</accession>
<comment type="caution">
    <text evidence="2">The sequence shown here is derived from an EMBL/GenBank/DDBJ whole genome shotgun (WGS) entry which is preliminary data.</text>
</comment>
<dbReference type="Proteomes" id="UP001497480">
    <property type="component" value="Unassembled WGS sequence"/>
</dbReference>
<keyword evidence="1" id="KW-0732">Signal</keyword>
<gene>
    <name evidence="2" type="ORF">LLUT_LOCUS11676</name>
</gene>
<feature type="chain" id="PRO_5043841782" evidence="1">
    <location>
        <begin position="23"/>
        <end position="79"/>
    </location>
</feature>
<evidence type="ECO:0000313" key="2">
    <source>
        <dbReference type="EMBL" id="CAL0310616.1"/>
    </source>
</evidence>
<proteinExistence type="predicted"/>
<evidence type="ECO:0000313" key="3">
    <source>
        <dbReference type="Proteomes" id="UP001497480"/>
    </source>
</evidence>
<evidence type="ECO:0000256" key="1">
    <source>
        <dbReference type="SAM" id="SignalP"/>
    </source>
</evidence>
<feature type="signal peptide" evidence="1">
    <location>
        <begin position="1"/>
        <end position="22"/>
    </location>
</feature>
<dbReference type="AlphaFoldDB" id="A0AAV1WPA7"/>
<name>A0AAV1WPA7_LUPLU</name>
<keyword evidence="3" id="KW-1185">Reference proteome</keyword>
<organism evidence="2 3">
    <name type="scientific">Lupinus luteus</name>
    <name type="common">European yellow lupine</name>
    <dbReference type="NCBI Taxonomy" id="3873"/>
    <lineage>
        <taxon>Eukaryota</taxon>
        <taxon>Viridiplantae</taxon>
        <taxon>Streptophyta</taxon>
        <taxon>Embryophyta</taxon>
        <taxon>Tracheophyta</taxon>
        <taxon>Spermatophyta</taxon>
        <taxon>Magnoliopsida</taxon>
        <taxon>eudicotyledons</taxon>
        <taxon>Gunneridae</taxon>
        <taxon>Pentapetalae</taxon>
        <taxon>rosids</taxon>
        <taxon>fabids</taxon>
        <taxon>Fabales</taxon>
        <taxon>Fabaceae</taxon>
        <taxon>Papilionoideae</taxon>
        <taxon>50 kb inversion clade</taxon>
        <taxon>genistoids sensu lato</taxon>
        <taxon>core genistoids</taxon>
        <taxon>Genisteae</taxon>
        <taxon>Lupinus</taxon>
    </lineage>
</organism>